<evidence type="ECO:0000313" key="2">
    <source>
        <dbReference type="Proteomes" id="UP000638353"/>
    </source>
</evidence>
<gene>
    <name evidence="1" type="ORF">GCM10010334_15900</name>
</gene>
<protein>
    <recommendedName>
        <fullName evidence="3">Transposase</fullName>
    </recommendedName>
</protein>
<reference evidence="1" key="1">
    <citation type="journal article" date="2014" name="Int. J. Syst. Evol. Microbiol.">
        <title>Complete genome sequence of Corynebacterium casei LMG S-19264T (=DSM 44701T), isolated from a smear-ripened cheese.</title>
        <authorList>
            <consortium name="US DOE Joint Genome Institute (JGI-PGF)"/>
            <person name="Walter F."/>
            <person name="Albersmeier A."/>
            <person name="Kalinowski J."/>
            <person name="Ruckert C."/>
        </authorList>
    </citation>
    <scope>NUCLEOTIDE SEQUENCE</scope>
    <source>
        <strain evidence="1">JCM 4637</strain>
    </source>
</reference>
<evidence type="ECO:0008006" key="3">
    <source>
        <dbReference type="Google" id="ProtNLM"/>
    </source>
</evidence>
<dbReference type="AlphaFoldDB" id="A0A918WUW4"/>
<accession>A0A918WUW4</accession>
<dbReference type="EMBL" id="BMVC01000003">
    <property type="protein sequence ID" value="GHC85582.1"/>
    <property type="molecule type" value="Genomic_DNA"/>
</dbReference>
<evidence type="ECO:0000313" key="1">
    <source>
        <dbReference type="EMBL" id="GHC85582.1"/>
    </source>
</evidence>
<reference evidence="1" key="2">
    <citation type="submission" date="2020-09" db="EMBL/GenBank/DDBJ databases">
        <authorList>
            <person name="Sun Q."/>
            <person name="Ohkuma M."/>
        </authorList>
    </citation>
    <scope>NUCLEOTIDE SEQUENCE</scope>
    <source>
        <strain evidence="1">JCM 4637</strain>
    </source>
</reference>
<dbReference type="Proteomes" id="UP000638353">
    <property type="component" value="Unassembled WGS sequence"/>
</dbReference>
<proteinExistence type="predicted"/>
<dbReference type="RefSeq" id="WP_189823353.1">
    <property type="nucleotide sequence ID" value="NZ_BMVC01000003.1"/>
</dbReference>
<sequence length="76" mass="8503">MRKLLRDPSLKGSEVGRRLLRALVATDLTPDEWRRIAAVLPEHCAPLVRIVATQRAAEWNALANAVKTERGCRMIA</sequence>
<comment type="caution">
    <text evidence="1">The sequence shown here is derived from an EMBL/GenBank/DDBJ whole genome shotgun (WGS) entry which is preliminary data.</text>
</comment>
<organism evidence="1 2">
    <name type="scientific">Streptomyces finlayi</name>
    <dbReference type="NCBI Taxonomy" id="67296"/>
    <lineage>
        <taxon>Bacteria</taxon>
        <taxon>Bacillati</taxon>
        <taxon>Actinomycetota</taxon>
        <taxon>Actinomycetes</taxon>
        <taxon>Kitasatosporales</taxon>
        <taxon>Streptomycetaceae</taxon>
        <taxon>Streptomyces</taxon>
    </lineage>
</organism>
<name>A0A918WUW4_9ACTN</name>